<dbReference type="SUPFAM" id="SSF56808">
    <property type="entry name" value="Ribosomal protein L1"/>
    <property type="match status" value="1"/>
</dbReference>
<keyword evidence="2" id="KW-0647">Proteasome</keyword>
<dbReference type="Proteomes" id="UP000501346">
    <property type="component" value="Chromosome ScVIII"/>
</dbReference>
<evidence type="ECO:0000256" key="1">
    <source>
        <dbReference type="SAM" id="MobiDB-lite"/>
    </source>
</evidence>
<gene>
    <name evidence="2" type="primary">CIC1_1</name>
    <name evidence="2" type="ORF">GRS66_002201</name>
</gene>
<dbReference type="InterPro" id="IPR023674">
    <property type="entry name" value="Ribosomal_uL1-like"/>
</dbReference>
<dbReference type="Pfam" id="PF00687">
    <property type="entry name" value="Ribosomal_L1"/>
    <property type="match status" value="1"/>
</dbReference>
<evidence type="ECO:0000313" key="2">
    <source>
        <dbReference type="EMBL" id="QID79901.1"/>
    </source>
</evidence>
<accession>A0A6C1DT05</accession>
<organism evidence="2 3">
    <name type="scientific">Saccharomyces pastorianus</name>
    <name type="common">Lager yeast</name>
    <name type="synonym">Saccharomyces cerevisiae x Saccharomyces eubayanus</name>
    <dbReference type="NCBI Taxonomy" id="27292"/>
    <lineage>
        <taxon>Eukaryota</taxon>
        <taxon>Fungi</taxon>
        <taxon>Dikarya</taxon>
        <taxon>Ascomycota</taxon>
        <taxon>Saccharomycotina</taxon>
        <taxon>Saccharomycetes</taxon>
        <taxon>Saccharomycetales</taxon>
        <taxon>Saccharomycetaceae</taxon>
        <taxon>Saccharomyces</taxon>
    </lineage>
</organism>
<evidence type="ECO:0000313" key="3">
    <source>
        <dbReference type="Proteomes" id="UP000501346"/>
    </source>
</evidence>
<proteinExistence type="predicted"/>
<feature type="region of interest" description="Disordered" evidence="1">
    <location>
        <begin position="1"/>
        <end position="29"/>
    </location>
</feature>
<name>A0A6C1DT05_SACPS</name>
<dbReference type="InterPro" id="IPR028364">
    <property type="entry name" value="Ribosomal_uL1/biogenesis"/>
</dbReference>
<dbReference type="OrthoDB" id="10251727at2759"/>
<reference evidence="2 3" key="1">
    <citation type="journal article" date="2019" name="BMC Genomics">
        <title>Chromosome level assembly and comparative genome analysis confirm lager-brewing yeasts originated from a single hybridization.</title>
        <authorList>
            <person name="Salazar A.N."/>
            <person name="Gorter de Vries A.R."/>
            <person name="van den Broek M."/>
            <person name="Brouwers N."/>
            <person name="de la Torre Cortes P."/>
            <person name="Kuijpers N.G.A."/>
            <person name="Daran J.G."/>
            <person name="Abeel T."/>
        </authorList>
    </citation>
    <scope>NUCLEOTIDE SEQUENCE [LARGE SCALE GENOMIC DNA]</scope>
    <source>
        <strain evidence="2 3">CBS 1483</strain>
    </source>
</reference>
<dbReference type="AlphaFoldDB" id="A0A6C1DT05"/>
<protein>
    <submittedName>
        <fullName evidence="2">Proteasome-interacting protein cic1</fullName>
    </submittedName>
</protein>
<keyword evidence="3" id="KW-1185">Reference proteome</keyword>
<feature type="compositionally biased region" description="Basic and acidic residues" evidence="1">
    <location>
        <begin position="357"/>
        <end position="376"/>
    </location>
</feature>
<sequence length="376" mass="42502">MAKKSNSKKSTPVSTPSKEKKKVIEKKSSTAIPRERVIKAVNELIKFTSKPQDENNEEGNNGKKNLLEDDEEELKKDLQLIVVNNKSFTGTSKSFKLKLLNVKHSFYKPWKEASATAVKDFKVLLILKDSDIKKVSEDDLFDQLDSEGIKVDEIICGKDLKTVYKAYEARNAFISQFSLILADDSIVTSLPKLMGGKAYNKVETTPISIRTHANKEFSLTTLTNNIKKVYMNQLPVKLPRGTTLNVHLGNLEWLRPEEFVDNVELISEQLIKAYQIRSIFIKTNKSPVLPLYYNQDVLDELEAKKDKIEETHEDDMVTIDGVQVHLSTFNKGLMEIANPSELGSIFSKQINNAKKRSSSELEKESSESEAVKKAKS</sequence>
<dbReference type="GO" id="GO:0000502">
    <property type="term" value="C:proteasome complex"/>
    <property type="evidence" value="ECO:0007669"/>
    <property type="project" value="UniProtKB-KW"/>
</dbReference>
<feature type="region of interest" description="Disordered" evidence="1">
    <location>
        <begin position="356"/>
        <end position="376"/>
    </location>
</feature>
<dbReference type="EMBL" id="CP048989">
    <property type="protein sequence ID" value="QID79901.1"/>
    <property type="molecule type" value="Genomic_DNA"/>
</dbReference>